<reference evidence="8" key="1">
    <citation type="submission" date="2021-04" db="EMBL/GenBank/DDBJ databases">
        <title>The genome sequence of Ideonella sp. 4Y11.</title>
        <authorList>
            <person name="Liu Y."/>
        </authorList>
    </citation>
    <scope>NUCLEOTIDE SEQUENCE</scope>
    <source>
        <strain evidence="8">4Y11</strain>
    </source>
</reference>
<evidence type="ECO:0000259" key="7">
    <source>
        <dbReference type="Pfam" id="PF06305"/>
    </source>
</evidence>
<dbReference type="GO" id="GO:0005886">
    <property type="term" value="C:plasma membrane"/>
    <property type="evidence" value="ECO:0007669"/>
    <property type="project" value="InterPro"/>
</dbReference>
<dbReference type="RefSeq" id="WP_210803920.1">
    <property type="nucleotide sequence ID" value="NZ_JAGQDE010000024.1"/>
</dbReference>
<feature type="domain" description="Lipopolysaccharide assembly protein A" evidence="7">
    <location>
        <begin position="22"/>
        <end position="72"/>
    </location>
</feature>
<sequence>MRFIVWLLRAFIFFSLFAFALNNQHLVSLNWFFGHAWETRMVFVVLAAFGAGLVLGVLAMAPSWWRQRRLAQRSVPPVAPPAEPAQVPAVPTAPSVNDLTDARAHGI</sequence>
<evidence type="ECO:0000256" key="2">
    <source>
        <dbReference type="ARBA" id="ARBA00022692"/>
    </source>
</evidence>
<dbReference type="AlphaFoldDB" id="A0A940YMC7"/>
<keyword evidence="3 6" id="KW-1133">Transmembrane helix</keyword>
<keyword evidence="9" id="KW-1185">Reference proteome</keyword>
<evidence type="ECO:0000256" key="5">
    <source>
        <dbReference type="SAM" id="MobiDB-lite"/>
    </source>
</evidence>
<feature type="region of interest" description="Disordered" evidence="5">
    <location>
        <begin position="76"/>
        <end position="107"/>
    </location>
</feature>
<gene>
    <name evidence="8" type="ORF">KAK06_19985</name>
</gene>
<organism evidence="8 9">
    <name type="scientific">Ideonella aquatica</name>
    <dbReference type="NCBI Taxonomy" id="2824119"/>
    <lineage>
        <taxon>Bacteria</taxon>
        <taxon>Pseudomonadati</taxon>
        <taxon>Pseudomonadota</taxon>
        <taxon>Betaproteobacteria</taxon>
        <taxon>Burkholderiales</taxon>
        <taxon>Sphaerotilaceae</taxon>
        <taxon>Ideonella</taxon>
    </lineage>
</organism>
<comment type="caution">
    <text evidence="8">The sequence shown here is derived from an EMBL/GenBank/DDBJ whole genome shotgun (WGS) entry which is preliminary data.</text>
</comment>
<feature type="transmembrane region" description="Helical" evidence="6">
    <location>
        <begin position="42"/>
        <end position="65"/>
    </location>
</feature>
<dbReference type="Pfam" id="PF06305">
    <property type="entry name" value="LapA_dom"/>
    <property type="match status" value="1"/>
</dbReference>
<evidence type="ECO:0000256" key="1">
    <source>
        <dbReference type="ARBA" id="ARBA00022475"/>
    </source>
</evidence>
<dbReference type="EMBL" id="JAGQDE010000024">
    <property type="protein sequence ID" value="MBQ0961247.1"/>
    <property type="molecule type" value="Genomic_DNA"/>
</dbReference>
<keyword evidence="2 6" id="KW-0812">Transmembrane</keyword>
<dbReference type="InterPro" id="IPR010445">
    <property type="entry name" value="LapA_dom"/>
</dbReference>
<dbReference type="Proteomes" id="UP000678374">
    <property type="component" value="Unassembled WGS sequence"/>
</dbReference>
<feature type="compositionally biased region" description="Low complexity" evidence="5">
    <location>
        <begin position="84"/>
        <end position="96"/>
    </location>
</feature>
<keyword evidence="1" id="KW-1003">Cell membrane</keyword>
<keyword evidence="4 6" id="KW-0472">Membrane</keyword>
<evidence type="ECO:0000256" key="3">
    <source>
        <dbReference type="ARBA" id="ARBA00022989"/>
    </source>
</evidence>
<evidence type="ECO:0000256" key="6">
    <source>
        <dbReference type="SAM" id="Phobius"/>
    </source>
</evidence>
<proteinExistence type="predicted"/>
<evidence type="ECO:0000313" key="8">
    <source>
        <dbReference type="EMBL" id="MBQ0961247.1"/>
    </source>
</evidence>
<evidence type="ECO:0000313" key="9">
    <source>
        <dbReference type="Proteomes" id="UP000678374"/>
    </source>
</evidence>
<name>A0A940YMC7_9BURK</name>
<accession>A0A940YMC7</accession>
<protein>
    <submittedName>
        <fullName evidence="8">LapA family protein</fullName>
    </submittedName>
</protein>
<evidence type="ECO:0000256" key="4">
    <source>
        <dbReference type="ARBA" id="ARBA00023136"/>
    </source>
</evidence>